<dbReference type="Proteomes" id="UP000242087">
    <property type="component" value="Unassembled WGS sequence"/>
</dbReference>
<accession>A0A2T4CVM9</accession>
<evidence type="ECO:0000313" key="4">
    <source>
        <dbReference type="Proteomes" id="UP000241514"/>
    </source>
</evidence>
<comment type="caution">
    <text evidence="1">The sequence shown here is derived from an EMBL/GenBank/DDBJ whole genome shotgun (WGS) entry which is preliminary data.</text>
</comment>
<dbReference type="AlphaFoldDB" id="A0A2T4CVM9"/>
<reference evidence="4 5" key="1">
    <citation type="submission" date="2018-03" db="EMBL/GenBank/DDBJ databases">
        <title>Cross-interface Injection: A General Nanoliter Liquid Handling Method Applied to Single Cells Genome Amplification Automated Nanoliter Liquid Handling Applied to Single Cell Multiple Displacement Amplification.</title>
        <authorList>
            <person name="Yun J."/>
            <person name="Xu P."/>
            <person name="Xu J."/>
            <person name="Dai X."/>
            <person name="Wang Y."/>
            <person name="Zheng X."/>
            <person name="Cao C."/>
            <person name="Yi Q."/>
            <person name="Zhu Y."/>
            <person name="Wang L."/>
            <person name="Dong Z."/>
            <person name="Huang Y."/>
            <person name="Huang L."/>
            <person name="Du W."/>
        </authorList>
    </citation>
    <scope>NUCLEOTIDE SEQUENCE [LARGE SCALE GENOMIC DNA]</scope>
    <source>
        <strain evidence="2 5">A12-4</strain>
        <strain evidence="3 4">A9-4</strain>
        <strain evidence="1">Z-D3-2</strain>
    </source>
</reference>
<evidence type="ECO:0000313" key="2">
    <source>
        <dbReference type="EMBL" id="PTB88892.1"/>
    </source>
</evidence>
<protein>
    <submittedName>
        <fullName evidence="1">Uncharacterized protein</fullName>
    </submittedName>
</protein>
<name>A0A2T4CVM9_9GAMM</name>
<dbReference type="EMBL" id="PYVN01000111">
    <property type="protein sequence ID" value="PTB85610.1"/>
    <property type="molecule type" value="Genomic_DNA"/>
</dbReference>
<dbReference type="EMBL" id="PYVG01000011">
    <property type="protein sequence ID" value="PTB89569.1"/>
    <property type="molecule type" value="Genomic_DNA"/>
</dbReference>
<proteinExistence type="predicted"/>
<dbReference type="Proteomes" id="UP000241514">
    <property type="component" value="Unassembled WGS sequence"/>
</dbReference>
<evidence type="ECO:0000313" key="3">
    <source>
        <dbReference type="EMBL" id="PTB89569.1"/>
    </source>
</evidence>
<organism evidence="1">
    <name type="scientific">Pseudidiomarina aestuarii</name>
    <dbReference type="NCBI Taxonomy" id="624146"/>
    <lineage>
        <taxon>Bacteria</taxon>
        <taxon>Pseudomonadati</taxon>
        <taxon>Pseudomonadota</taxon>
        <taxon>Gammaproteobacteria</taxon>
        <taxon>Alteromonadales</taxon>
        <taxon>Idiomarinaceae</taxon>
        <taxon>Pseudidiomarina</taxon>
    </lineage>
</organism>
<gene>
    <name evidence="2" type="ORF">C9927_02950</name>
    <name evidence="3" type="ORF">C9928_03135</name>
    <name evidence="1" type="ORF">C9940_05285</name>
</gene>
<dbReference type="EMBL" id="PYVF01000031">
    <property type="protein sequence ID" value="PTB88892.1"/>
    <property type="molecule type" value="Genomic_DNA"/>
</dbReference>
<sequence length="146" mass="16258">MNIWLRGMITVLILTYLGGCSDPATERQQASQMNGLDNATDMDTAAVKFSITPARPQPEQPISIQLTLPADWQPQASQLVAITMYMGSLPVVWEADDSAGVWHTTFQVGACAEPQMEWQLRVPLQTPHGQEFLFFPLITYIGDVYE</sequence>
<evidence type="ECO:0000313" key="5">
    <source>
        <dbReference type="Proteomes" id="UP000242087"/>
    </source>
</evidence>
<evidence type="ECO:0000313" key="1">
    <source>
        <dbReference type="EMBL" id="PTB85610.1"/>
    </source>
</evidence>